<dbReference type="GO" id="GO:0004497">
    <property type="term" value="F:monooxygenase activity"/>
    <property type="evidence" value="ECO:0007669"/>
    <property type="project" value="UniProtKB-KW"/>
</dbReference>
<dbReference type="OrthoDB" id="4849160at2759"/>
<evidence type="ECO:0000259" key="14">
    <source>
        <dbReference type="Pfam" id="PF03443"/>
    </source>
</evidence>
<evidence type="ECO:0000256" key="8">
    <source>
        <dbReference type="ARBA" id="ARBA00023277"/>
    </source>
</evidence>
<comment type="similarity">
    <text evidence="10">Belongs to the polysaccharide monooxygenase AA9 family.</text>
</comment>
<evidence type="ECO:0000313" key="15">
    <source>
        <dbReference type="EMBL" id="TIA89037.1"/>
    </source>
</evidence>
<evidence type="ECO:0000256" key="4">
    <source>
        <dbReference type="ARBA" id="ARBA00023002"/>
    </source>
</evidence>
<dbReference type="EC" id="1.14.99.56" evidence="12"/>
<evidence type="ECO:0000256" key="11">
    <source>
        <dbReference type="ARBA" id="ARBA00045077"/>
    </source>
</evidence>
<keyword evidence="16" id="KW-1185">Reference proteome</keyword>
<evidence type="ECO:0000256" key="2">
    <source>
        <dbReference type="ARBA" id="ARBA00022723"/>
    </source>
</evidence>
<sequence>MFFKSSTIAVVASMIAGAAAHGTVDVFSANYQDYQGADNWASAANANSAVRQFPANTGYVAGGDIYNPSLISCGMAGHAPTPTVVTTQAGSYVNVHWKGSSGPDGNSWPHPEGAVFGYMAPCDNNDCTTFDSANANFFKIFQDGHDMTVPNEQGWIDHMPYGGANGAGLWGATKSMVDEGSWIVMQIPGDIPAAQYLLRVEHVSYHEINAPQHYPACIQLDITSTTPNGSPFPALTPAGQLYSPESEIIDIYQPDFQYDINKVGPVLYAGASNNGGTNARRRHHAEASH</sequence>
<dbReference type="Proteomes" id="UP000310189">
    <property type="component" value="Unassembled WGS sequence"/>
</dbReference>
<keyword evidence="9" id="KW-0624">Polysaccharide degradation</keyword>
<evidence type="ECO:0000256" key="13">
    <source>
        <dbReference type="SAM" id="SignalP"/>
    </source>
</evidence>
<keyword evidence="8" id="KW-0119">Carbohydrate metabolism</keyword>
<evidence type="ECO:0000256" key="6">
    <source>
        <dbReference type="ARBA" id="ARBA00023033"/>
    </source>
</evidence>
<dbReference type="EMBL" id="SPNW01000031">
    <property type="protein sequence ID" value="TIA89037.1"/>
    <property type="molecule type" value="Genomic_DNA"/>
</dbReference>
<dbReference type="Pfam" id="PF03443">
    <property type="entry name" value="AA9"/>
    <property type="match status" value="1"/>
</dbReference>
<evidence type="ECO:0000256" key="9">
    <source>
        <dbReference type="ARBA" id="ARBA00023326"/>
    </source>
</evidence>
<name>A0A4T0FKH4_9BASI</name>
<evidence type="ECO:0000256" key="3">
    <source>
        <dbReference type="ARBA" id="ARBA00023001"/>
    </source>
</evidence>
<dbReference type="PANTHER" id="PTHR33353:SF6">
    <property type="entry name" value="ENDOGLUCANASE IV"/>
    <property type="match status" value="1"/>
</dbReference>
<evidence type="ECO:0000313" key="16">
    <source>
        <dbReference type="Proteomes" id="UP000310189"/>
    </source>
</evidence>
<dbReference type="Gene3D" id="2.70.50.70">
    <property type="match status" value="1"/>
</dbReference>
<dbReference type="GO" id="GO:0046872">
    <property type="term" value="F:metal ion binding"/>
    <property type="evidence" value="ECO:0007669"/>
    <property type="project" value="UniProtKB-KW"/>
</dbReference>
<dbReference type="InterPro" id="IPR049892">
    <property type="entry name" value="AA9"/>
</dbReference>
<organism evidence="15 16">
    <name type="scientific">Wallemia hederae</name>
    <dbReference type="NCBI Taxonomy" id="1540922"/>
    <lineage>
        <taxon>Eukaryota</taxon>
        <taxon>Fungi</taxon>
        <taxon>Dikarya</taxon>
        <taxon>Basidiomycota</taxon>
        <taxon>Wallemiomycotina</taxon>
        <taxon>Wallemiomycetes</taxon>
        <taxon>Wallemiales</taxon>
        <taxon>Wallemiaceae</taxon>
        <taxon>Wallemia</taxon>
    </lineage>
</organism>
<accession>A0A4T0FKH4</accession>
<keyword evidence="2" id="KW-0479">Metal-binding</keyword>
<keyword evidence="4" id="KW-0560">Oxidoreductase</keyword>
<evidence type="ECO:0000256" key="5">
    <source>
        <dbReference type="ARBA" id="ARBA00023008"/>
    </source>
</evidence>
<feature type="signal peptide" evidence="13">
    <location>
        <begin position="1"/>
        <end position="20"/>
    </location>
</feature>
<dbReference type="AlphaFoldDB" id="A0A4T0FKH4"/>
<keyword evidence="3" id="KW-0136">Cellulose degradation</keyword>
<keyword evidence="7" id="KW-1015">Disulfide bond</keyword>
<gene>
    <name evidence="15" type="ORF">E3P99_02296</name>
</gene>
<feature type="domain" description="Auxiliary Activity family 9 catalytic" evidence="14">
    <location>
        <begin position="21"/>
        <end position="253"/>
    </location>
</feature>
<comment type="catalytic activity">
    <reaction evidence="11">
        <text>[(1-&gt;4)-beta-D-glucosyl]n+m + reduced acceptor + O2 = 4-dehydro-beta-D-glucosyl-[(1-&gt;4)-beta-D-glucosyl]n-1 + [(1-&gt;4)-beta-D-glucosyl]m + acceptor + H2O.</text>
        <dbReference type="EC" id="1.14.99.56"/>
    </reaction>
</comment>
<comment type="caution">
    <text evidence="15">The sequence shown here is derived from an EMBL/GenBank/DDBJ whole genome shotgun (WGS) entry which is preliminary data.</text>
</comment>
<evidence type="ECO:0000256" key="7">
    <source>
        <dbReference type="ARBA" id="ARBA00023157"/>
    </source>
</evidence>
<evidence type="ECO:0000256" key="10">
    <source>
        <dbReference type="ARBA" id="ARBA00044502"/>
    </source>
</evidence>
<dbReference type="GO" id="GO:0030245">
    <property type="term" value="P:cellulose catabolic process"/>
    <property type="evidence" value="ECO:0007669"/>
    <property type="project" value="UniProtKB-KW"/>
</dbReference>
<comment type="cofactor">
    <cofactor evidence="1">
        <name>Cu(2+)</name>
        <dbReference type="ChEBI" id="CHEBI:29036"/>
    </cofactor>
</comment>
<dbReference type="PANTHER" id="PTHR33353">
    <property type="entry name" value="PUTATIVE (AFU_ORTHOLOGUE AFUA_1G12560)-RELATED"/>
    <property type="match status" value="1"/>
</dbReference>
<feature type="chain" id="PRO_5020719334" description="lytic cellulose monooxygenase (C4-dehydrogenating)" evidence="13">
    <location>
        <begin position="21"/>
        <end position="289"/>
    </location>
</feature>
<protein>
    <recommendedName>
        <fullName evidence="12">lytic cellulose monooxygenase (C4-dehydrogenating)</fullName>
        <ecNumber evidence="12">1.14.99.56</ecNumber>
    </recommendedName>
</protein>
<dbReference type="InterPro" id="IPR005103">
    <property type="entry name" value="AA9_LPMO"/>
</dbReference>
<proteinExistence type="inferred from homology"/>
<evidence type="ECO:0000256" key="1">
    <source>
        <dbReference type="ARBA" id="ARBA00001973"/>
    </source>
</evidence>
<keyword evidence="5" id="KW-0186">Copper</keyword>
<keyword evidence="6" id="KW-0503">Monooxygenase</keyword>
<evidence type="ECO:0000256" key="12">
    <source>
        <dbReference type="ARBA" id="ARBA00047174"/>
    </source>
</evidence>
<keyword evidence="13" id="KW-0732">Signal</keyword>
<reference evidence="15 16" key="1">
    <citation type="submission" date="2019-03" db="EMBL/GenBank/DDBJ databases">
        <title>Sequencing 23 genomes of Wallemia ichthyophaga.</title>
        <authorList>
            <person name="Gostincar C."/>
        </authorList>
    </citation>
    <scope>NUCLEOTIDE SEQUENCE [LARGE SCALE GENOMIC DNA]</scope>
    <source>
        <strain evidence="15 16">EXF-5753</strain>
    </source>
</reference>